<dbReference type="PANTHER" id="PTHR37984:SF5">
    <property type="entry name" value="PROTEIN NYNRIN-LIKE"/>
    <property type="match status" value="1"/>
</dbReference>
<dbReference type="PANTHER" id="PTHR37984">
    <property type="entry name" value="PROTEIN CBG26694"/>
    <property type="match status" value="1"/>
</dbReference>
<evidence type="ECO:0000313" key="3">
    <source>
        <dbReference type="EMBL" id="JAA67627.1"/>
    </source>
</evidence>
<proteinExistence type="evidence at transcript level"/>
<feature type="region of interest" description="Disordered" evidence="1">
    <location>
        <begin position="146"/>
        <end position="167"/>
    </location>
</feature>
<dbReference type="InterPro" id="IPR043128">
    <property type="entry name" value="Rev_trsase/Diguanyl_cyclase"/>
</dbReference>
<dbReference type="InterPro" id="IPR050951">
    <property type="entry name" value="Retrovirus_Pol_polyprotein"/>
</dbReference>
<dbReference type="InterPro" id="IPR043502">
    <property type="entry name" value="DNA/RNA_pol_sf"/>
</dbReference>
<evidence type="ECO:0000259" key="2">
    <source>
        <dbReference type="Pfam" id="PF00078"/>
    </source>
</evidence>
<dbReference type="Pfam" id="PF00078">
    <property type="entry name" value="RVT_1"/>
    <property type="match status" value="1"/>
</dbReference>
<dbReference type="AlphaFoldDB" id="A0A0K8R912"/>
<evidence type="ECO:0000256" key="1">
    <source>
        <dbReference type="SAM" id="MobiDB-lite"/>
    </source>
</evidence>
<dbReference type="EMBL" id="GADI01006181">
    <property type="protein sequence ID" value="JAA67627.1"/>
    <property type="molecule type" value="mRNA"/>
</dbReference>
<name>A0A0K8R912_IXORI</name>
<accession>A0A0K8R912</accession>
<organism evidence="3">
    <name type="scientific">Ixodes ricinus</name>
    <name type="common">Common tick</name>
    <name type="synonym">Acarus ricinus</name>
    <dbReference type="NCBI Taxonomy" id="34613"/>
    <lineage>
        <taxon>Eukaryota</taxon>
        <taxon>Metazoa</taxon>
        <taxon>Ecdysozoa</taxon>
        <taxon>Arthropoda</taxon>
        <taxon>Chelicerata</taxon>
        <taxon>Arachnida</taxon>
        <taxon>Acari</taxon>
        <taxon>Parasitiformes</taxon>
        <taxon>Ixodida</taxon>
        <taxon>Ixodoidea</taxon>
        <taxon>Ixodidae</taxon>
        <taxon>Ixodinae</taxon>
        <taxon>Ixodes</taxon>
    </lineage>
</organism>
<protein>
    <submittedName>
        <fullName evidence="3">Putative gypsy nogag</fullName>
    </submittedName>
</protein>
<feature type="domain" description="Reverse transcriptase" evidence="2">
    <location>
        <begin position="24"/>
        <end position="157"/>
    </location>
</feature>
<dbReference type="SUPFAM" id="SSF56672">
    <property type="entry name" value="DNA/RNA polymerases"/>
    <property type="match status" value="1"/>
</dbReference>
<dbReference type="GO" id="GO:0071897">
    <property type="term" value="P:DNA biosynthetic process"/>
    <property type="evidence" value="ECO:0007669"/>
    <property type="project" value="UniProtKB-ARBA"/>
</dbReference>
<dbReference type="InterPro" id="IPR000477">
    <property type="entry name" value="RT_dom"/>
</dbReference>
<reference evidence="3" key="1">
    <citation type="submission" date="2012-12" db="EMBL/GenBank/DDBJ databases">
        <title>Identification and characterization of a phenylalanine ammonia-lyase gene family in Isatis indigotica Fort.</title>
        <authorList>
            <person name="Liu Q."/>
            <person name="Chen J."/>
            <person name="Zhou X."/>
            <person name="Di P."/>
            <person name="Xiao Y."/>
            <person name="Xuan H."/>
            <person name="Zhang L."/>
            <person name="Chen W."/>
        </authorList>
    </citation>
    <scope>NUCLEOTIDE SEQUENCE</scope>
    <source>
        <tissue evidence="3">Salivary gland</tissue>
    </source>
</reference>
<sequence length="167" mass="18759">MRSEWASPIVPVMKANGQARICGDYKVTLNPTLKPDRYPLPKTEDLFVKIAHGEKFTKLDCKQAYFQIPLAEESRNLTVINTHKGLYQVNRVPFGITPASAIFQRVIEELVGNLPYTGAFQDDIVVTGKNDQHHLRNLDIVLPKTQGKRPSLREKKNAASCRTPSST</sequence>
<dbReference type="Gene3D" id="3.30.70.270">
    <property type="match status" value="1"/>
</dbReference>
<dbReference type="CDD" id="cd01647">
    <property type="entry name" value="RT_LTR"/>
    <property type="match status" value="1"/>
</dbReference>